<reference evidence="1 2" key="1">
    <citation type="submission" date="2019-09" db="EMBL/GenBank/DDBJ databases">
        <title>Bird 10,000 Genomes (B10K) Project - Family phase.</title>
        <authorList>
            <person name="Zhang G."/>
        </authorList>
    </citation>
    <scope>NUCLEOTIDE SEQUENCE [LARGE SCALE GENOMIC DNA]</scope>
    <source>
        <strain evidence="1">OUT-0021</strain>
        <tissue evidence="1">Blood</tissue>
    </source>
</reference>
<evidence type="ECO:0000313" key="1">
    <source>
        <dbReference type="EMBL" id="NXV39561.1"/>
    </source>
</evidence>
<organism evidence="1 2">
    <name type="scientific">Rissa tridactyla</name>
    <name type="common">Black-legged kittiwake</name>
    <name type="synonym">Larus tridactyla</name>
    <dbReference type="NCBI Taxonomy" id="75485"/>
    <lineage>
        <taxon>Eukaryota</taxon>
        <taxon>Metazoa</taxon>
        <taxon>Chordata</taxon>
        <taxon>Craniata</taxon>
        <taxon>Vertebrata</taxon>
        <taxon>Euteleostomi</taxon>
        <taxon>Archelosauria</taxon>
        <taxon>Archosauria</taxon>
        <taxon>Dinosauria</taxon>
        <taxon>Saurischia</taxon>
        <taxon>Theropoda</taxon>
        <taxon>Coelurosauria</taxon>
        <taxon>Aves</taxon>
        <taxon>Neognathae</taxon>
        <taxon>Neoaves</taxon>
        <taxon>Charadriiformes</taxon>
        <taxon>Laridae</taxon>
        <taxon>Rissa</taxon>
    </lineage>
</organism>
<protein>
    <submittedName>
        <fullName evidence="1">BT1A1 protein</fullName>
    </submittedName>
</protein>
<feature type="non-terminal residue" evidence="1">
    <location>
        <position position="60"/>
    </location>
</feature>
<accession>A0A7L3TIZ1</accession>
<dbReference type="AlphaFoldDB" id="A0A7L3TIZ1"/>
<dbReference type="InterPro" id="IPR013320">
    <property type="entry name" value="ConA-like_dom_sf"/>
</dbReference>
<dbReference type="EMBL" id="VZUC01015821">
    <property type="protein sequence ID" value="NXV39561.1"/>
    <property type="molecule type" value="Genomic_DNA"/>
</dbReference>
<dbReference type="Proteomes" id="UP000540089">
    <property type="component" value="Unassembled WGS sequence"/>
</dbReference>
<dbReference type="SUPFAM" id="SSF49899">
    <property type="entry name" value="Concanavalin A-like lectins/glucanases"/>
    <property type="match status" value="1"/>
</dbReference>
<keyword evidence="2" id="KW-1185">Reference proteome</keyword>
<dbReference type="Gene3D" id="2.60.120.920">
    <property type="match status" value="1"/>
</dbReference>
<feature type="non-terminal residue" evidence="1">
    <location>
        <position position="1"/>
    </location>
</feature>
<name>A0A7L3TIZ1_RISTR</name>
<dbReference type="InterPro" id="IPR043136">
    <property type="entry name" value="B30.2/SPRY_sf"/>
</dbReference>
<sequence>ESRWGFGVARESVERKRFSYWTPEGGIWAVRYCYGDFVSLTSHRTFLPQSPLPSRVWVCL</sequence>
<evidence type="ECO:0000313" key="2">
    <source>
        <dbReference type="Proteomes" id="UP000540089"/>
    </source>
</evidence>
<comment type="caution">
    <text evidence="1">The sequence shown here is derived from an EMBL/GenBank/DDBJ whole genome shotgun (WGS) entry which is preliminary data.</text>
</comment>
<proteinExistence type="predicted"/>
<gene>
    <name evidence="1" type="primary">Btn1a1_3</name>
    <name evidence="1" type="ORF">RISTRI_R15607</name>
</gene>